<dbReference type="STRING" id="5288.A0A5C5FNC9"/>
<proteinExistence type="predicted"/>
<evidence type="ECO:0000313" key="3">
    <source>
        <dbReference type="EMBL" id="TNY17361.1"/>
    </source>
</evidence>
<accession>A0A5C5FNC9</accession>
<feature type="domain" description="Thioredoxin" evidence="1">
    <location>
        <begin position="6"/>
        <end position="97"/>
    </location>
</feature>
<dbReference type="Gene3D" id="3.40.30.10">
    <property type="entry name" value="Glutaredoxin"/>
    <property type="match status" value="1"/>
</dbReference>
<organism evidence="3 6">
    <name type="scientific">Rhodotorula diobovata</name>
    <dbReference type="NCBI Taxonomy" id="5288"/>
    <lineage>
        <taxon>Eukaryota</taxon>
        <taxon>Fungi</taxon>
        <taxon>Dikarya</taxon>
        <taxon>Basidiomycota</taxon>
        <taxon>Pucciniomycotina</taxon>
        <taxon>Microbotryomycetes</taxon>
        <taxon>Sporidiobolales</taxon>
        <taxon>Sporidiobolaceae</taxon>
        <taxon>Rhodotorula</taxon>
    </lineage>
</organism>
<dbReference type="AlphaFoldDB" id="A0A5C5FNC9"/>
<dbReference type="EMBL" id="SOZI01000211">
    <property type="protein sequence ID" value="TNY17368.1"/>
    <property type="molecule type" value="Genomic_DNA"/>
</dbReference>
<reference evidence="3 6" key="1">
    <citation type="submission" date="2019-03" db="EMBL/GenBank/DDBJ databases">
        <title>Rhodosporidium diobovatum UCD-FST 08-225 genome sequencing, assembly, and annotation.</title>
        <authorList>
            <person name="Fakankun I.U."/>
            <person name="Fristensky B."/>
            <person name="Levin D.B."/>
        </authorList>
    </citation>
    <scope>NUCLEOTIDE SEQUENCE [LARGE SCALE GENOMIC DNA]</scope>
    <source>
        <strain evidence="3 6">UCD-FST 08-225</strain>
    </source>
</reference>
<comment type="caution">
    <text evidence="3">The sequence shown here is derived from an EMBL/GenBank/DDBJ whole genome shotgun (WGS) entry which is preliminary data.</text>
</comment>
<dbReference type="PANTHER" id="PTHR10438:SF468">
    <property type="entry name" value="THIOREDOXIN-1-RELATED"/>
    <property type="match status" value="1"/>
</dbReference>
<evidence type="ECO:0000313" key="2">
    <source>
        <dbReference type="EMBL" id="TNY17038.1"/>
    </source>
</evidence>
<evidence type="ECO:0000259" key="1">
    <source>
        <dbReference type="Pfam" id="PF00085"/>
    </source>
</evidence>
<dbReference type="OrthoDB" id="2121326at2759"/>
<dbReference type="InterPro" id="IPR036249">
    <property type="entry name" value="Thioredoxin-like_sf"/>
</dbReference>
<dbReference type="EMBL" id="SOZI01000261">
    <property type="protein sequence ID" value="TNY17038.1"/>
    <property type="molecule type" value="Genomic_DNA"/>
</dbReference>
<keyword evidence="6" id="KW-1185">Reference proteome</keyword>
<evidence type="ECO:0000313" key="4">
    <source>
        <dbReference type="EMBL" id="TNY17368.1"/>
    </source>
</evidence>
<dbReference type="SUPFAM" id="SSF52833">
    <property type="entry name" value="Thioredoxin-like"/>
    <property type="match status" value="1"/>
</dbReference>
<gene>
    <name evidence="5" type="ORF">DMC30DRAFT_404313</name>
    <name evidence="3" type="ORF">DMC30DRAFT_406020</name>
    <name evidence="4" type="ORF">DMC30DRAFT_406043</name>
    <name evidence="2" type="ORF">DMC30DRAFT_406935</name>
</gene>
<protein>
    <submittedName>
        <fullName evidence="3">Thioredoxin-like protein</fullName>
    </submittedName>
</protein>
<dbReference type="Proteomes" id="UP000311382">
    <property type="component" value="Unassembled WGS sequence"/>
</dbReference>
<dbReference type="Pfam" id="PF00085">
    <property type="entry name" value="Thioredoxin"/>
    <property type="match status" value="1"/>
</dbReference>
<sequence>MPLTVIKSQDEYLRAIKESGVSAVEFVAPWDESCKAISPKFQEYANNPRWSSMRFYKVDICDQQDVAMDAHVELAPTFHFYRDGAKVKEYVGSSYPALERTMGSVMNGQ</sequence>
<dbReference type="InterPro" id="IPR013766">
    <property type="entry name" value="Thioredoxin_domain"/>
</dbReference>
<dbReference type="CDD" id="cd02947">
    <property type="entry name" value="TRX_family"/>
    <property type="match status" value="1"/>
</dbReference>
<dbReference type="PANTHER" id="PTHR10438">
    <property type="entry name" value="THIOREDOXIN"/>
    <property type="match status" value="1"/>
</dbReference>
<dbReference type="EMBL" id="SOZI01000211">
    <property type="protein sequence ID" value="TNY17361.1"/>
    <property type="molecule type" value="Genomic_DNA"/>
</dbReference>
<dbReference type="InterPro" id="IPR050620">
    <property type="entry name" value="Thioredoxin_H-type-like"/>
</dbReference>
<dbReference type="EMBL" id="SOZI01000161">
    <property type="protein sequence ID" value="TNY18028.1"/>
    <property type="molecule type" value="Genomic_DNA"/>
</dbReference>
<name>A0A5C5FNC9_9BASI</name>
<evidence type="ECO:0000313" key="5">
    <source>
        <dbReference type="EMBL" id="TNY18028.1"/>
    </source>
</evidence>
<evidence type="ECO:0000313" key="6">
    <source>
        <dbReference type="Proteomes" id="UP000311382"/>
    </source>
</evidence>